<dbReference type="EMBL" id="JBEGDG010000034">
    <property type="protein sequence ID" value="MEQ6357755.1"/>
    <property type="molecule type" value="Genomic_DNA"/>
</dbReference>
<keyword evidence="1" id="KW-0238">DNA-binding</keyword>
<evidence type="ECO:0000313" key="2">
    <source>
        <dbReference type="Proteomes" id="UP001478862"/>
    </source>
</evidence>
<keyword evidence="2" id="KW-1185">Reference proteome</keyword>
<reference evidence="1 2" key="1">
    <citation type="submission" date="2024-06" db="EMBL/GenBank/DDBJ databases">
        <title>Lysinibacillus zambalefons sp. nov., a Novel Firmicute Isolated from the Poon Bato Zambales Hyperalkaline Spring.</title>
        <authorList>
            <person name="Aja J.A."/>
            <person name="Lazaro J.E.H."/>
            <person name="Llorin L.D."/>
            <person name="Lim K.R."/>
            <person name="Teodosio J."/>
            <person name="Dalisay D.S."/>
        </authorList>
    </citation>
    <scope>NUCLEOTIDE SEQUENCE [LARGE SCALE GENOMIC DNA]</scope>
    <source>
        <strain evidence="1 2">M3</strain>
    </source>
</reference>
<dbReference type="GO" id="GO:0003677">
    <property type="term" value="F:DNA binding"/>
    <property type="evidence" value="ECO:0007669"/>
    <property type="project" value="UniProtKB-KW"/>
</dbReference>
<accession>A0ABV1MZ16</accession>
<organism evidence="1 2">
    <name type="scientific">Lysinibacillus zambalensis</name>
    <dbReference type="NCBI Taxonomy" id="3160866"/>
    <lineage>
        <taxon>Bacteria</taxon>
        <taxon>Bacillati</taxon>
        <taxon>Bacillota</taxon>
        <taxon>Bacilli</taxon>
        <taxon>Bacillales</taxon>
        <taxon>Bacillaceae</taxon>
        <taxon>Lysinibacillus</taxon>
    </lineage>
</organism>
<comment type="caution">
    <text evidence="1">The sequence shown here is derived from an EMBL/GenBank/DDBJ whole genome shotgun (WGS) entry which is preliminary data.</text>
</comment>
<proteinExistence type="predicted"/>
<name>A0ABV1MZ16_9BACI</name>
<protein>
    <submittedName>
        <fullName evidence="1">DNA-binding protein</fullName>
    </submittedName>
</protein>
<evidence type="ECO:0000313" key="1">
    <source>
        <dbReference type="EMBL" id="MEQ6357755.1"/>
    </source>
</evidence>
<dbReference type="Proteomes" id="UP001478862">
    <property type="component" value="Unassembled WGS sequence"/>
</dbReference>
<dbReference type="RefSeq" id="WP_349662070.1">
    <property type="nucleotide sequence ID" value="NZ_JBEGDG010000034.1"/>
</dbReference>
<gene>
    <name evidence="1" type="ORF">ABNX05_24425</name>
</gene>
<sequence>MEYTFGSTEELLEFLNEELLSATEAAELLEISKVRLGQLVKDGKLKTAKDQPKMFLKSILIEKKDELESLRKKYRPYDQ</sequence>